<accession>A0A9D4FRA3</accession>
<protein>
    <submittedName>
        <fullName evidence="1">Uncharacterized protein</fullName>
    </submittedName>
</protein>
<evidence type="ECO:0000313" key="2">
    <source>
        <dbReference type="Proteomes" id="UP000828390"/>
    </source>
</evidence>
<dbReference type="EMBL" id="JAIWYP010000007">
    <property type="protein sequence ID" value="KAH3801823.1"/>
    <property type="molecule type" value="Genomic_DNA"/>
</dbReference>
<dbReference type="AlphaFoldDB" id="A0A9D4FRA3"/>
<reference evidence="1" key="2">
    <citation type="submission" date="2020-11" db="EMBL/GenBank/DDBJ databases">
        <authorList>
            <person name="McCartney M.A."/>
            <person name="Auch B."/>
            <person name="Kono T."/>
            <person name="Mallez S."/>
            <person name="Becker A."/>
            <person name="Gohl D.M."/>
            <person name="Silverstein K.A.T."/>
            <person name="Koren S."/>
            <person name="Bechman K.B."/>
            <person name="Herman A."/>
            <person name="Abrahante J.E."/>
            <person name="Garbe J."/>
        </authorList>
    </citation>
    <scope>NUCLEOTIDE SEQUENCE</scope>
    <source>
        <strain evidence="1">Duluth1</strain>
        <tissue evidence="1">Whole animal</tissue>
    </source>
</reference>
<evidence type="ECO:0000313" key="1">
    <source>
        <dbReference type="EMBL" id="KAH3801823.1"/>
    </source>
</evidence>
<dbReference type="Proteomes" id="UP000828390">
    <property type="component" value="Unassembled WGS sequence"/>
</dbReference>
<keyword evidence="2" id="KW-1185">Reference proteome</keyword>
<sequence>MVAMSVLQPKQKHNPRLRHGQIISTRRPNRVLTRRIAVALGIDPRNDAESVVNLAYFRGVNPPHTSKYQIAWPV</sequence>
<proteinExistence type="predicted"/>
<gene>
    <name evidence="1" type="ORF">DPMN_155485</name>
</gene>
<organism evidence="1 2">
    <name type="scientific">Dreissena polymorpha</name>
    <name type="common">Zebra mussel</name>
    <name type="synonym">Mytilus polymorpha</name>
    <dbReference type="NCBI Taxonomy" id="45954"/>
    <lineage>
        <taxon>Eukaryota</taxon>
        <taxon>Metazoa</taxon>
        <taxon>Spiralia</taxon>
        <taxon>Lophotrochozoa</taxon>
        <taxon>Mollusca</taxon>
        <taxon>Bivalvia</taxon>
        <taxon>Autobranchia</taxon>
        <taxon>Heteroconchia</taxon>
        <taxon>Euheterodonta</taxon>
        <taxon>Imparidentia</taxon>
        <taxon>Neoheterodontei</taxon>
        <taxon>Myida</taxon>
        <taxon>Dreissenoidea</taxon>
        <taxon>Dreissenidae</taxon>
        <taxon>Dreissena</taxon>
    </lineage>
</organism>
<reference evidence="1" key="1">
    <citation type="journal article" date="2019" name="bioRxiv">
        <title>The Genome of the Zebra Mussel, Dreissena polymorpha: A Resource for Invasive Species Research.</title>
        <authorList>
            <person name="McCartney M.A."/>
            <person name="Auch B."/>
            <person name="Kono T."/>
            <person name="Mallez S."/>
            <person name="Zhang Y."/>
            <person name="Obille A."/>
            <person name="Becker A."/>
            <person name="Abrahante J.E."/>
            <person name="Garbe J."/>
            <person name="Badalamenti J.P."/>
            <person name="Herman A."/>
            <person name="Mangelson H."/>
            <person name="Liachko I."/>
            <person name="Sullivan S."/>
            <person name="Sone E.D."/>
            <person name="Koren S."/>
            <person name="Silverstein K.A.T."/>
            <person name="Beckman K.B."/>
            <person name="Gohl D.M."/>
        </authorList>
    </citation>
    <scope>NUCLEOTIDE SEQUENCE</scope>
    <source>
        <strain evidence="1">Duluth1</strain>
        <tissue evidence="1">Whole animal</tissue>
    </source>
</reference>
<comment type="caution">
    <text evidence="1">The sequence shown here is derived from an EMBL/GenBank/DDBJ whole genome shotgun (WGS) entry which is preliminary data.</text>
</comment>
<name>A0A9D4FRA3_DREPO</name>